<proteinExistence type="predicted"/>
<keyword evidence="3" id="KW-1185">Reference proteome</keyword>
<protein>
    <recommendedName>
        <fullName evidence="4">Transposase</fullName>
    </recommendedName>
</protein>
<dbReference type="EMBL" id="JBJQOH010000006">
    <property type="protein sequence ID" value="KAL3682460.1"/>
    <property type="molecule type" value="Genomic_DNA"/>
</dbReference>
<evidence type="ECO:0008006" key="4">
    <source>
        <dbReference type="Google" id="ProtNLM"/>
    </source>
</evidence>
<dbReference type="Proteomes" id="UP001633002">
    <property type="component" value="Unassembled WGS sequence"/>
</dbReference>
<accession>A0ABD3GWD8</accession>
<evidence type="ECO:0000313" key="2">
    <source>
        <dbReference type="EMBL" id="KAL3682460.1"/>
    </source>
</evidence>
<feature type="compositionally biased region" description="Basic and acidic residues" evidence="1">
    <location>
        <begin position="34"/>
        <end position="44"/>
    </location>
</feature>
<name>A0ABD3GWD8_9MARC</name>
<gene>
    <name evidence="2" type="ORF">R1sor_000482</name>
</gene>
<feature type="region of interest" description="Disordered" evidence="1">
    <location>
        <begin position="27"/>
        <end position="68"/>
    </location>
</feature>
<evidence type="ECO:0000313" key="3">
    <source>
        <dbReference type="Proteomes" id="UP001633002"/>
    </source>
</evidence>
<evidence type="ECO:0000256" key="1">
    <source>
        <dbReference type="SAM" id="MobiDB-lite"/>
    </source>
</evidence>
<reference evidence="2 3" key="1">
    <citation type="submission" date="2024-09" db="EMBL/GenBank/DDBJ databases">
        <title>Chromosome-scale assembly of Riccia sorocarpa.</title>
        <authorList>
            <person name="Paukszto L."/>
        </authorList>
    </citation>
    <scope>NUCLEOTIDE SEQUENCE [LARGE SCALE GENOMIC DNA]</scope>
    <source>
        <strain evidence="2">LP-2024</strain>
        <tissue evidence="2">Aerial parts of the thallus</tissue>
    </source>
</reference>
<dbReference type="AlphaFoldDB" id="A0ABD3GWD8"/>
<organism evidence="2 3">
    <name type="scientific">Riccia sorocarpa</name>
    <dbReference type="NCBI Taxonomy" id="122646"/>
    <lineage>
        <taxon>Eukaryota</taxon>
        <taxon>Viridiplantae</taxon>
        <taxon>Streptophyta</taxon>
        <taxon>Embryophyta</taxon>
        <taxon>Marchantiophyta</taxon>
        <taxon>Marchantiopsida</taxon>
        <taxon>Marchantiidae</taxon>
        <taxon>Marchantiales</taxon>
        <taxon>Ricciaceae</taxon>
        <taxon>Riccia</taxon>
    </lineage>
</organism>
<comment type="caution">
    <text evidence="2">The sequence shown here is derived from an EMBL/GenBank/DDBJ whole genome shotgun (WGS) entry which is preliminary data.</text>
</comment>
<sequence>MPHEWDCVIIGKQLTRLIELNILDSESSSSTDSDLEKLDLRTTDDDSDSSNGDSDRDMNLFEESDSEGGDEIRDLAALMDVTKVFVQLTDVLDHFGHEGNGACLNRTMLMWGVSHGSMMNYTNRVMTALESAMGHEIIWPDRQERAVNFVHFAKLGFHGCIGLVDGTLVKFSQWPRDDGETYFDRGSNYSMNVQVICD</sequence>